<dbReference type="EMBL" id="WBXO01000001">
    <property type="protein sequence ID" value="KAB2954150.1"/>
    <property type="molecule type" value="Genomic_DNA"/>
</dbReference>
<evidence type="ECO:0000313" key="9">
    <source>
        <dbReference type="Proteomes" id="UP000468766"/>
    </source>
</evidence>
<keyword evidence="4" id="KW-0175">Coiled coil</keyword>
<proteinExistence type="inferred from homology"/>
<evidence type="ECO:0000313" key="8">
    <source>
        <dbReference type="EMBL" id="KAB2954150.1"/>
    </source>
</evidence>
<dbReference type="CDD" id="cd11386">
    <property type="entry name" value="MCP_signal"/>
    <property type="match status" value="1"/>
</dbReference>
<dbReference type="PANTHER" id="PTHR32089">
    <property type="entry name" value="METHYL-ACCEPTING CHEMOTAXIS PROTEIN MCPB"/>
    <property type="match status" value="1"/>
</dbReference>
<dbReference type="InterPro" id="IPR003660">
    <property type="entry name" value="HAMP_dom"/>
</dbReference>
<protein>
    <submittedName>
        <fullName evidence="8">HAMP domain-containing protein</fullName>
    </submittedName>
</protein>
<comment type="caution">
    <text evidence="8">The sequence shown here is derived from an EMBL/GenBank/DDBJ whole genome shotgun (WGS) entry which is preliminary data.</text>
</comment>
<feature type="transmembrane region" description="Helical" evidence="5">
    <location>
        <begin position="12"/>
        <end position="36"/>
    </location>
</feature>
<keyword evidence="5" id="KW-0472">Membrane</keyword>
<dbReference type="PROSITE" id="PS50111">
    <property type="entry name" value="CHEMOTAXIS_TRANSDUC_2"/>
    <property type="match status" value="1"/>
</dbReference>
<dbReference type="PROSITE" id="PS50885">
    <property type="entry name" value="HAMP"/>
    <property type="match status" value="1"/>
</dbReference>
<dbReference type="RefSeq" id="WP_170270048.1">
    <property type="nucleotide sequence ID" value="NZ_WBXO01000001.1"/>
</dbReference>
<dbReference type="PANTHER" id="PTHR32089:SF112">
    <property type="entry name" value="LYSOZYME-LIKE PROTEIN-RELATED"/>
    <property type="match status" value="1"/>
</dbReference>
<dbReference type="Gene3D" id="1.10.287.950">
    <property type="entry name" value="Methyl-accepting chemotaxis protein"/>
    <property type="match status" value="1"/>
</dbReference>
<feature type="coiled-coil region" evidence="4">
    <location>
        <begin position="406"/>
        <end position="433"/>
    </location>
</feature>
<feature type="transmembrane region" description="Helical" evidence="5">
    <location>
        <begin position="42"/>
        <end position="69"/>
    </location>
</feature>
<dbReference type="Proteomes" id="UP000468766">
    <property type="component" value="Unassembled WGS sequence"/>
</dbReference>
<evidence type="ECO:0000256" key="4">
    <source>
        <dbReference type="SAM" id="Coils"/>
    </source>
</evidence>
<evidence type="ECO:0000259" key="7">
    <source>
        <dbReference type="PROSITE" id="PS50885"/>
    </source>
</evidence>
<evidence type="ECO:0000259" key="6">
    <source>
        <dbReference type="PROSITE" id="PS50111"/>
    </source>
</evidence>
<dbReference type="Gene3D" id="6.10.340.10">
    <property type="match status" value="1"/>
</dbReference>
<keyword evidence="5" id="KW-1133">Transmembrane helix</keyword>
<dbReference type="GO" id="GO:0007165">
    <property type="term" value="P:signal transduction"/>
    <property type="evidence" value="ECO:0007669"/>
    <property type="project" value="UniProtKB-KW"/>
</dbReference>
<keyword evidence="9" id="KW-1185">Reference proteome</keyword>
<evidence type="ECO:0000256" key="2">
    <source>
        <dbReference type="ARBA" id="ARBA00029447"/>
    </source>
</evidence>
<dbReference type="InterPro" id="IPR004089">
    <property type="entry name" value="MCPsignal_dom"/>
</dbReference>
<dbReference type="SMART" id="SM00304">
    <property type="entry name" value="HAMP"/>
    <property type="match status" value="2"/>
</dbReference>
<accession>A0A6I0F339</accession>
<name>A0A6I0F339_9FIRM</name>
<dbReference type="AlphaFoldDB" id="A0A6I0F339"/>
<sequence>MKLITRSILMKLIFLTVGVVLPIFVTSFGLILYRLAPLVDQAFLATVLTEAIISLLVLGLIGTSIWIIILRQTIVSTILSLSNYMTKATKERDLRSQSSGNNVSEDEIGQMVQAYNTMLNELRRIMGTINSASKELNSVAEVLRHSSQATGHSAEMVATKIDNIAEEAEQLTVASQENHLASQQVRDVADQVANSLEEMMTTIQESARLTKKGYENLADSISAMDLVKLSAQTGLETIRNLNEKNKSIEQIIQLITHIAEQTNLLALNAAIEAARAGEQGRGFAVVADEVRRLAGQSSEATEKITELIREIQGESDRANEVMTDNAQQVEEGVKKISSTGEVFQSIQKMTEAVVEEVDSLEHKIRDLQSTGTVLKEKADTIARVAHITFTNIEMIQGQSQQQTAAVEEVAANAQELSELSHLLKEEVEKFKIN</sequence>
<keyword evidence="1 3" id="KW-0807">Transducer</keyword>
<dbReference type="SMART" id="SM00283">
    <property type="entry name" value="MA"/>
    <property type="match status" value="1"/>
</dbReference>
<organism evidence="8 9">
    <name type="scientific">Heliorestis acidaminivorans</name>
    <dbReference type="NCBI Taxonomy" id="553427"/>
    <lineage>
        <taxon>Bacteria</taxon>
        <taxon>Bacillati</taxon>
        <taxon>Bacillota</taxon>
        <taxon>Clostridia</taxon>
        <taxon>Eubacteriales</taxon>
        <taxon>Heliobacteriaceae</taxon>
        <taxon>Heliorestis</taxon>
    </lineage>
</organism>
<reference evidence="8 9" key="1">
    <citation type="submission" date="2019-10" db="EMBL/GenBank/DDBJ databases">
        <title>Whole-genome sequence of the extremophile Heliorestis acidaminivorans DSM 24790.</title>
        <authorList>
            <person name="Kyndt J.A."/>
            <person name="Meyer T.E."/>
        </authorList>
    </citation>
    <scope>NUCLEOTIDE SEQUENCE [LARGE SCALE GENOMIC DNA]</scope>
    <source>
        <strain evidence="8 9">DSM 24790</strain>
    </source>
</reference>
<dbReference type="SUPFAM" id="SSF58104">
    <property type="entry name" value="Methyl-accepting chemotaxis protein (MCP) signaling domain"/>
    <property type="match status" value="1"/>
</dbReference>
<evidence type="ECO:0000256" key="3">
    <source>
        <dbReference type="PROSITE-ProRule" id="PRU00284"/>
    </source>
</evidence>
<comment type="similarity">
    <text evidence="2">Belongs to the methyl-accepting chemotaxis (MCP) protein family.</text>
</comment>
<keyword evidence="5" id="KW-0812">Transmembrane</keyword>
<evidence type="ECO:0000256" key="5">
    <source>
        <dbReference type="SAM" id="Phobius"/>
    </source>
</evidence>
<feature type="domain" description="Methyl-accepting transducer" evidence="6">
    <location>
        <begin position="146"/>
        <end position="417"/>
    </location>
</feature>
<dbReference type="Pfam" id="PF00015">
    <property type="entry name" value="MCPsignal"/>
    <property type="match status" value="1"/>
</dbReference>
<evidence type="ECO:0000256" key="1">
    <source>
        <dbReference type="ARBA" id="ARBA00023224"/>
    </source>
</evidence>
<dbReference type="GO" id="GO:0016020">
    <property type="term" value="C:membrane"/>
    <property type="evidence" value="ECO:0007669"/>
    <property type="project" value="InterPro"/>
</dbReference>
<feature type="domain" description="HAMP" evidence="7">
    <location>
        <begin position="72"/>
        <end position="127"/>
    </location>
</feature>
<gene>
    <name evidence="8" type="ORF">F9B85_00135</name>
</gene>